<proteinExistence type="predicted"/>
<dbReference type="STRING" id="206665.SAMN04488516_101424"/>
<gene>
    <name evidence="1" type="ORF">SAMN04488516_101424</name>
</gene>
<evidence type="ECO:0000313" key="2">
    <source>
        <dbReference type="Proteomes" id="UP000199602"/>
    </source>
</evidence>
<dbReference type="OrthoDB" id="5459010at2"/>
<dbReference type="EMBL" id="FNIN01000001">
    <property type="protein sequence ID" value="SDN33172.1"/>
    <property type="molecule type" value="Genomic_DNA"/>
</dbReference>
<dbReference type="AlphaFoldDB" id="A0A1H0AHW7"/>
<sequence>MAKIVYLPAKDCIFFRLGFCLYEEILNPGYFTKFRCKILQKWEKDYDNLLDRAEIFGLDLEMVEKIWSKGDLQRYEEMKTCSRFQEGGDSLCRYLYGDICLLNLPECKGRCDFFQLSGDKK</sequence>
<reference evidence="1 2" key="1">
    <citation type="submission" date="2016-10" db="EMBL/GenBank/DDBJ databases">
        <authorList>
            <person name="de Groot N.N."/>
        </authorList>
    </citation>
    <scope>NUCLEOTIDE SEQUENCE [LARGE SCALE GENOMIC DNA]</scope>
    <source>
        <strain evidence="1 2">DSM 15269</strain>
    </source>
</reference>
<dbReference type="Proteomes" id="UP000199602">
    <property type="component" value="Unassembled WGS sequence"/>
</dbReference>
<name>A0A1H0AHW7_9BACT</name>
<dbReference type="RefSeq" id="WP_092062653.1">
    <property type="nucleotide sequence ID" value="NZ_FNIN01000001.1"/>
</dbReference>
<keyword evidence="2" id="KW-1185">Reference proteome</keyword>
<organism evidence="1 2">
    <name type="scientific">Desulfonauticus submarinus</name>
    <dbReference type="NCBI Taxonomy" id="206665"/>
    <lineage>
        <taxon>Bacteria</taxon>
        <taxon>Pseudomonadati</taxon>
        <taxon>Thermodesulfobacteriota</taxon>
        <taxon>Desulfovibrionia</taxon>
        <taxon>Desulfovibrionales</taxon>
        <taxon>Desulfonauticaceae</taxon>
        <taxon>Desulfonauticus</taxon>
    </lineage>
</organism>
<accession>A0A1H0AHW7</accession>
<protein>
    <submittedName>
        <fullName evidence="1">Uncharacterized protein</fullName>
    </submittedName>
</protein>
<evidence type="ECO:0000313" key="1">
    <source>
        <dbReference type="EMBL" id="SDN33172.1"/>
    </source>
</evidence>